<keyword evidence="1 3" id="KW-0436">Ligase</keyword>
<keyword evidence="4" id="KW-1185">Reference proteome</keyword>
<evidence type="ECO:0000313" key="4">
    <source>
        <dbReference type="Proteomes" id="UP000198984"/>
    </source>
</evidence>
<dbReference type="Gene3D" id="3.30.930.10">
    <property type="entry name" value="Bira Bifunctional Protein, Domain 2"/>
    <property type="match status" value="1"/>
</dbReference>
<feature type="domain" description="BPL/LPL catalytic" evidence="2">
    <location>
        <begin position="1"/>
        <end position="181"/>
    </location>
</feature>
<organism evidence="3 4">
    <name type="scientific">Chitinophaga rupis</name>
    <dbReference type="NCBI Taxonomy" id="573321"/>
    <lineage>
        <taxon>Bacteria</taxon>
        <taxon>Pseudomonadati</taxon>
        <taxon>Bacteroidota</taxon>
        <taxon>Chitinophagia</taxon>
        <taxon>Chitinophagales</taxon>
        <taxon>Chitinophagaceae</taxon>
        <taxon>Chitinophaga</taxon>
    </lineage>
</organism>
<dbReference type="CDD" id="cd16442">
    <property type="entry name" value="BPL"/>
    <property type="match status" value="1"/>
</dbReference>
<dbReference type="InterPro" id="IPR045864">
    <property type="entry name" value="aa-tRNA-synth_II/BPL/LPL"/>
</dbReference>
<accession>A0A1H7IPC9</accession>
<dbReference type="InterPro" id="IPR004408">
    <property type="entry name" value="Biotin_CoA_COase_ligase"/>
</dbReference>
<sequence>MIGQPFYVLDRIDSTNNYAMEQVNTGQITPGTAWFAMEQTAGKGQRGKQWLSPPGENIMLTLALQPNGLPLSRQFMLSVAVALGAADFFAKYAGDETCIKWSNDIYWRDRKAGGILIENVLRGNTWQYAITGMGININQTRFPEHLPNPVSLRQITGKSWDAVELAKELCACLEPWLKQLHPAHYNELLATYKSRLFRLNEPGLYRIREEYFNAKIPRYGTQVLDPVKDEYFQGIIRDVLPDGKLCLEKDGALLQFDFGEVEFVIAK</sequence>
<dbReference type="PANTHER" id="PTHR12835:SF5">
    <property type="entry name" value="BIOTIN--PROTEIN LIGASE"/>
    <property type="match status" value="1"/>
</dbReference>
<dbReference type="AlphaFoldDB" id="A0A1H7IPC9"/>
<evidence type="ECO:0000259" key="2">
    <source>
        <dbReference type="PROSITE" id="PS51733"/>
    </source>
</evidence>
<dbReference type="GO" id="GO:0005737">
    <property type="term" value="C:cytoplasm"/>
    <property type="evidence" value="ECO:0007669"/>
    <property type="project" value="TreeGrafter"/>
</dbReference>
<evidence type="ECO:0000313" key="3">
    <source>
        <dbReference type="EMBL" id="SEK64361.1"/>
    </source>
</evidence>
<protein>
    <submittedName>
        <fullName evidence="3">BirA family transcriptional regulator, biotin operon repressor / biotin-[acetyl-CoA-carboxylase] ligase</fullName>
    </submittedName>
</protein>
<name>A0A1H7IPC9_9BACT</name>
<dbReference type="SUPFAM" id="SSF55681">
    <property type="entry name" value="Class II aaRS and biotin synthetases"/>
    <property type="match status" value="1"/>
</dbReference>
<proteinExistence type="predicted"/>
<dbReference type="PANTHER" id="PTHR12835">
    <property type="entry name" value="BIOTIN PROTEIN LIGASE"/>
    <property type="match status" value="1"/>
</dbReference>
<dbReference type="STRING" id="573321.SAMN04488505_101615"/>
<gene>
    <name evidence="3" type="ORF">SAMN04488505_101615</name>
</gene>
<dbReference type="EMBL" id="FOBB01000001">
    <property type="protein sequence ID" value="SEK64361.1"/>
    <property type="molecule type" value="Genomic_DNA"/>
</dbReference>
<dbReference type="InterPro" id="IPR004143">
    <property type="entry name" value="BPL_LPL_catalytic"/>
</dbReference>
<evidence type="ECO:0000256" key="1">
    <source>
        <dbReference type="ARBA" id="ARBA00022598"/>
    </source>
</evidence>
<dbReference type="NCBIfam" id="TIGR00121">
    <property type="entry name" value="birA_ligase"/>
    <property type="match status" value="1"/>
</dbReference>
<dbReference type="PROSITE" id="PS51733">
    <property type="entry name" value="BPL_LPL_CATALYTIC"/>
    <property type="match status" value="1"/>
</dbReference>
<reference evidence="3 4" key="1">
    <citation type="submission" date="2016-10" db="EMBL/GenBank/DDBJ databases">
        <authorList>
            <person name="de Groot N.N."/>
        </authorList>
    </citation>
    <scope>NUCLEOTIDE SEQUENCE [LARGE SCALE GENOMIC DNA]</scope>
    <source>
        <strain evidence="3 4">DSM 21039</strain>
    </source>
</reference>
<dbReference type="Pfam" id="PF03099">
    <property type="entry name" value="BPL_LplA_LipB"/>
    <property type="match status" value="1"/>
</dbReference>
<dbReference type="GO" id="GO:0004077">
    <property type="term" value="F:biotin--[biotin carboxyl-carrier protein] ligase activity"/>
    <property type="evidence" value="ECO:0007669"/>
    <property type="project" value="InterPro"/>
</dbReference>
<dbReference type="OrthoDB" id="9807064at2"/>
<dbReference type="RefSeq" id="WP_089906667.1">
    <property type="nucleotide sequence ID" value="NZ_FOBB01000001.1"/>
</dbReference>
<dbReference type="Proteomes" id="UP000198984">
    <property type="component" value="Unassembled WGS sequence"/>
</dbReference>